<dbReference type="InterPro" id="IPR021919">
    <property type="entry name" value="CCB1"/>
</dbReference>
<keyword evidence="1" id="KW-0472">Membrane</keyword>
<evidence type="ECO:0000313" key="2">
    <source>
        <dbReference type="EMBL" id="KGF72339.1"/>
    </source>
</evidence>
<sequence>MNSPVLTSTFFLTLLLVIGLVFFIRASVKDRIQAVKLVAEQSESSLLEQLQDYLTQRAYRIAAVDATQNQVTYVGMVRPSWFLAIFLSLLAAVGLLCLTLVLAMLVPDWAAVLLGLPLLSPMAGVFYWRNAGRPEQVCLRVEPRLGTASPHCWITVIAHRDELAALQQALLLKVCEE</sequence>
<evidence type="ECO:0008006" key="4">
    <source>
        <dbReference type="Google" id="ProtNLM"/>
    </source>
</evidence>
<dbReference type="EMBL" id="JJML01000029">
    <property type="protein sequence ID" value="KGF72339.1"/>
    <property type="molecule type" value="Genomic_DNA"/>
</dbReference>
<name>A0A098TJH4_9CYAN</name>
<proteinExistence type="predicted"/>
<dbReference type="STRING" id="1497020.DO97_09590"/>
<feature type="transmembrane region" description="Helical" evidence="1">
    <location>
        <begin position="6"/>
        <end position="24"/>
    </location>
</feature>
<dbReference type="PANTHER" id="PTHR35302:SF1">
    <property type="entry name" value="PROTEIN COFACTOR ASSEMBLY OF COMPLEX C SUBUNIT B CCB1, CHLOROPLASTIC"/>
    <property type="match status" value="1"/>
</dbReference>
<protein>
    <recommendedName>
        <fullName evidence="4">Cofactor assembly of complex C subunit B</fullName>
    </recommendedName>
</protein>
<keyword evidence="1" id="KW-1133">Transmembrane helix</keyword>
<keyword evidence="1" id="KW-0812">Transmembrane</keyword>
<reference evidence="2 3" key="1">
    <citation type="journal article" date="2014" name="Mol. Ecol.">
        <title>Evolution of Synechococcus.</title>
        <authorList>
            <person name="Dvorak P."/>
            <person name="Casamatta D."/>
            <person name="Hasler P."/>
            <person name="Poulickova A."/>
            <person name="Ondrej V."/>
            <person name="Sanges R."/>
        </authorList>
    </citation>
    <scope>NUCLEOTIDE SEQUENCE [LARGE SCALE GENOMIC DNA]</scope>
    <source>
        <strain evidence="2 3">CAUP A 1101</strain>
    </source>
</reference>
<evidence type="ECO:0000256" key="1">
    <source>
        <dbReference type="SAM" id="Phobius"/>
    </source>
</evidence>
<keyword evidence="3" id="KW-1185">Reference proteome</keyword>
<feature type="transmembrane region" description="Helical" evidence="1">
    <location>
        <begin position="81"/>
        <end position="103"/>
    </location>
</feature>
<gene>
    <name evidence="2" type="ORF">DO97_09590</name>
</gene>
<dbReference type="AlphaFoldDB" id="A0A098TJH4"/>
<accession>A0A098TJH4</accession>
<dbReference type="Pfam" id="PF12046">
    <property type="entry name" value="CCB1"/>
    <property type="match status" value="1"/>
</dbReference>
<dbReference type="Proteomes" id="UP000030170">
    <property type="component" value="Unassembled WGS sequence"/>
</dbReference>
<organism evidence="2 3">
    <name type="scientific">Neosynechococcus sphagnicola sy1</name>
    <dbReference type="NCBI Taxonomy" id="1497020"/>
    <lineage>
        <taxon>Bacteria</taxon>
        <taxon>Bacillati</taxon>
        <taxon>Cyanobacteriota</taxon>
        <taxon>Cyanophyceae</taxon>
        <taxon>Neosynechococcales</taxon>
        <taxon>Neosynechococcaceae</taxon>
        <taxon>Neosynechococcus</taxon>
    </lineage>
</organism>
<dbReference type="OrthoDB" id="513241at2"/>
<dbReference type="PANTHER" id="PTHR35302">
    <property type="match status" value="1"/>
</dbReference>
<comment type="caution">
    <text evidence="2">The sequence shown here is derived from an EMBL/GenBank/DDBJ whole genome shotgun (WGS) entry which is preliminary data.</text>
</comment>
<evidence type="ECO:0000313" key="3">
    <source>
        <dbReference type="Proteomes" id="UP000030170"/>
    </source>
</evidence>
<dbReference type="RefSeq" id="WP_036534150.1">
    <property type="nucleotide sequence ID" value="NZ_JJML01000029.1"/>
</dbReference>
<feature type="transmembrane region" description="Helical" evidence="1">
    <location>
        <begin position="109"/>
        <end position="128"/>
    </location>
</feature>